<dbReference type="AlphaFoldDB" id="A0A084Q8C0"/>
<protein>
    <recommendedName>
        <fullName evidence="2">AB hydrolase-1 domain-containing protein</fullName>
    </recommendedName>
</protein>
<keyword evidence="1" id="KW-1133">Transmembrane helix</keyword>
<proteinExistence type="predicted"/>
<dbReference type="Pfam" id="PF00561">
    <property type="entry name" value="Abhydrolase_1"/>
    <property type="match status" value="1"/>
</dbReference>
<feature type="transmembrane region" description="Helical" evidence="1">
    <location>
        <begin position="12"/>
        <end position="35"/>
    </location>
</feature>
<keyword evidence="1" id="KW-0472">Membrane</keyword>
<reference evidence="3 4" key="1">
    <citation type="journal article" date="2014" name="BMC Genomics">
        <title>Comparative genome sequencing reveals chemotype-specific gene clusters in the toxigenic black mold Stachybotrys.</title>
        <authorList>
            <person name="Semeiks J."/>
            <person name="Borek D."/>
            <person name="Otwinowski Z."/>
            <person name="Grishin N.V."/>
        </authorList>
    </citation>
    <scope>NUCLEOTIDE SEQUENCE [LARGE SCALE GENOMIC DNA]</scope>
    <source>
        <strain evidence="3 4">IBT 40285</strain>
    </source>
</reference>
<gene>
    <name evidence="3" type="ORF">S40285_07572</name>
</gene>
<sequence length="391" mass="43562">MAIPLQPVLRTAVVAVAAPFALYAVFIGLAIHPFFQRHFLYAHKINDLWKIDLDKPEAWGFATNQVTPFSLQTPDNETLYAWHIMPLPLYLQNEAAVAAQTPGFSEDFTLTESFRLLKNDPEARLVIYFHGNAGHVAQAHRPKSYHGLTDTSSYHVLSFDYRGFGRSTGTPTETGILDDATTVVKWALEAAQVPPDRIVLLGQSLGTAVVSGVAERFVTQGVEFAGIVLVAGFSDLTTMLSGYRMGGIVPVLGPLKDWPSVLNVVHGFIVDKWRTVDRLASIVRHTKKRLRISIIHAKNDRDIPWTEDNKMFKAAVNETVGIFDEAEFAAWKEERTIRKGRDAFVTTWTHKPDIIVRQELFPYGGHNNIMGYAPIPLAIMKSFDLDGTGYA</sequence>
<dbReference type="InParanoid" id="A0A084Q8C0"/>
<feature type="domain" description="AB hydrolase-1" evidence="2">
    <location>
        <begin position="125"/>
        <end position="233"/>
    </location>
</feature>
<dbReference type="Gene3D" id="3.40.50.1820">
    <property type="entry name" value="alpha/beta hydrolase"/>
    <property type="match status" value="1"/>
</dbReference>
<evidence type="ECO:0000313" key="3">
    <source>
        <dbReference type="EMBL" id="KFA60205.1"/>
    </source>
</evidence>
<dbReference type="InterPro" id="IPR029058">
    <property type="entry name" value="AB_hydrolase_fold"/>
</dbReference>
<keyword evidence="4" id="KW-1185">Reference proteome</keyword>
<dbReference type="Proteomes" id="UP000028524">
    <property type="component" value="Unassembled WGS sequence"/>
</dbReference>
<dbReference type="OMA" id="WYEGRRV"/>
<keyword evidence="1" id="KW-0812">Transmembrane</keyword>
<dbReference type="SUPFAM" id="SSF53474">
    <property type="entry name" value="alpha/beta-Hydrolases"/>
    <property type="match status" value="1"/>
</dbReference>
<organism evidence="3 4">
    <name type="scientific">Stachybotrys chlorohalonatus (strain IBT 40285)</name>
    <dbReference type="NCBI Taxonomy" id="1283841"/>
    <lineage>
        <taxon>Eukaryota</taxon>
        <taxon>Fungi</taxon>
        <taxon>Dikarya</taxon>
        <taxon>Ascomycota</taxon>
        <taxon>Pezizomycotina</taxon>
        <taxon>Sordariomycetes</taxon>
        <taxon>Hypocreomycetidae</taxon>
        <taxon>Hypocreales</taxon>
        <taxon>Stachybotryaceae</taxon>
        <taxon>Stachybotrys</taxon>
    </lineage>
</organism>
<accession>A0A084Q8C0</accession>
<dbReference type="EMBL" id="KL660944">
    <property type="protein sequence ID" value="KFA60205.1"/>
    <property type="molecule type" value="Genomic_DNA"/>
</dbReference>
<evidence type="ECO:0000259" key="2">
    <source>
        <dbReference type="Pfam" id="PF00561"/>
    </source>
</evidence>
<evidence type="ECO:0000313" key="4">
    <source>
        <dbReference type="Proteomes" id="UP000028524"/>
    </source>
</evidence>
<evidence type="ECO:0000256" key="1">
    <source>
        <dbReference type="SAM" id="Phobius"/>
    </source>
</evidence>
<dbReference type="STRING" id="1283841.A0A084Q8C0"/>
<dbReference type="InterPro" id="IPR000073">
    <property type="entry name" value="AB_hydrolase_1"/>
</dbReference>
<dbReference type="PANTHER" id="PTHR12277">
    <property type="entry name" value="ALPHA/BETA HYDROLASE DOMAIN-CONTAINING PROTEIN"/>
    <property type="match status" value="1"/>
</dbReference>
<dbReference type="HOGENOM" id="CLU_029375_3_0_1"/>
<dbReference type="PANTHER" id="PTHR12277:SF81">
    <property type="entry name" value="PROTEIN ABHD13"/>
    <property type="match status" value="1"/>
</dbReference>
<dbReference type="OrthoDB" id="446723at2759"/>
<name>A0A084Q8C0_STAC4</name>